<keyword evidence="2" id="KW-1185">Reference proteome</keyword>
<proteinExistence type="predicted"/>
<dbReference type="EnsemblMetazoa" id="PPA42619.1">
    <property type="protein sequence ID" value="PPA42619.1"/>
    <property type="gene ID" value="WBGene00280988"/>
</dbReference>
<accession>A0A8R1Z1Q5</accession>
<protein>
    <submittedName>
        <fullName evidence="1">Uncharacterized protein</fullName>
    </submittedName>
</protein>
<gene>
    <name evidence="1" type="primary">WBGene00280988</name>
</gene>
<reference evidence="1" key="2">
    <citation type="submission" date="2022-06" db="UniProtKB">
        <authorList>
            <consortium name="EnsemblMetazoa"/>
        </authorList>
    </citation>
    <scope>IDENTIFICATION</scope>
    <source>
        <strain evidence="1">PS312</strain>
    </source>
</reference>
<sequence>MASLVRRLFTSKSKTNAVSRTMKTRIVEYARLHMSVSELMIVGSDLLHDRWRREPPNDKKGKMKLEVTAIGATQARLFELLLCEQTTLMYAIKPFFLNLIEERKIEKLSLAIMNNHITNPIKTLRDLSTRVRVLDLINIGKCMSDYRFFGLCGSIEWAPILTEMLSNKLDKLRLRGEKDRMYMQERDIDALVERLPTLGKIIWFEINYRSYQFRAVDTKVQDCIVKKERITLETKLSIKHVSREFETF</sequence>
<dbReference type="Proteomes" id="UP000005239">
    <property type="component" value="Unassembled WGS sequence"/>
</dbReference>
<organism evidence="1 2">
    <name type="scientific">Pristionchus pacificus</name>
    <name type="common">Parasitic nematode worm</name>
    <dbReference type="NCBI Taxonomy" id="54126"/>
    <lineage>
        <taxon>Eukaryota</taxon>
        <taxon>Metazoa</taxon>
        <taxon>Ecdysozoa</taxon>
        <taxon>Nematoda</taxon>
        <taxon>Chromadorea</taxon>
        <taxon>Rhabditida</taxon>
        <taxon>Rhabditina</taxon>
        <taxon>Diplogasteromorpha</taxon>
        <taxon>Diplogasteroidea</taxon>
        <taxon>Neodiplogasteridae</taxon>
        <taxon>Pristionchus</taxon>
    </lineage>
</organism>
<evidence type="ECO:0000313" key="2">
    <source>
        <dbReference type="Proteomes" id="UP000005239"/>
    </source>
</evidence>
<name>A0A2A6BX40_PRIPA</name>
<accession>A0A2A6BX40</accession>
<evidence type="ECO:0000313" key="1">
    <source>
        <dbReference type="EnsemblMetazoa" id="PPA42619.1"/>
    </source>
</evidence>
<dbReference type="AlphaFoldDB" id="A0A2A6BX40"/>
<reference evidence="2" key="1">
    <citation type="journal article" date="2008" name="Nat. Genet.">
        <title>The Pristionchus pacificus genome provides a unique perspective on nematode lifestyle and parasitism.</title>
        <authorList>
            <person name="Dieterich C."/>
            <person name="Clifton S.W."/>
            <person name="Schuster L.N."/>
            <person name="Chinwalla A."/>
            <person name="Delehaunty K."/>
            <person name="Dinkelacker I."/>
            <person name="Fulton L."/>
            <person name="Fulton R."/>
            <person name="Godfrey J."/>
            <person name="Minx P."/>
            <person name="Mitreva M."/>
            <person name="Roeseler W."/>
            <person name="Tian H."/>
            <person name="Witte H."/>
            <person name="Yang S.P."/>
            <person name="Wilson R.K."/>
            <person name="Sommer R.J."/>
        </authorList>
    </citation>
    <scope>NUCLEOTIDE SEQUENCE [LARGE SCALE GENOMIC DNA]</scope>
    <source>
        <strain evidence="2">PS312</strain>
    </source>
</reference>